<dbReference type="Proteomes" id="UP001565236">
    <property type="component" value="Unassembled WGS sequence"/>
</dbReference>
<evidence type="ECO:0000256" key="3">
    <source>
        <dbReference type="ARBA" id="ARBA00022475"/>
    </source>
</evidence>
<evidence type="ECO:0000256" key="5">
    <source>
        <dbReference type="ARBA" id="ARBA00022692"/>
    </source>
</evidence>
<evidence type="ECO:0000313" key="17">
    <source>
        <dbReference type="Proteomes" id="UP001565236"/>
    </source>
</evidence>
<keyword evidence="4 13" id="KW-0138">CF(0)</keyword>
<keyword evidence="7 13" id="KW-1133">Transmembrane helix</keyword>
<evidence type="ECO:0000313" key="16">
    <source>
        <dbReference type="EMBL" id="MEY8662227.1"/>
    </source>
</evidence>
<evidence type="ECO:0000256" key="4">
    <source>
        <dbReference type="ARBA" id="ARBA00022547"/>
    </source>
</evidence>
<keyword evidence="15" id="KW-0175">Coiled coil</keyword>
<keyword evidence="5 13" id="KW-0812">Transmembrane</keyword>
<evidence type="ECO:0000256" key="6">
    <source>
        <dbReference type="ARBA" id="ARBA00022781"/>
    </source>
</evidence>
<comment type="function">
    <text evidence="11 13">F(1)F(0) ATP synthase produces ATP from ADP in the presence of a proton or sodium gradient. F-type ATPases consist of two structural domains, F(1) containing the extramembraneous catalytic core and F(0) containing the membrane proton channel, linked together by a central stalk and a peripheral stalk. During catalysis, ATP synthesis in the catalytic domain of F(1) is coupled via a rotary mechanism of the central stalk subunits to proton translocation.</text>
</comment>
<keyword evidence="9 13" id="KW-0472">Membrane</keyword>
<dbReference type="SUPFAM" id="SSF81573">
    <property type="entry name" value="F1F0 ATP synthase subunit B, membrane domain"/>
    <property type="match status" value="1"/>
</dbReference>
<evidence type="ECO:0000256" key="8">
    <source>
        <dbReference type="ARBA" id="ARBA00023065"/>
    </source>
</evidence>
<protein>
    <recommendedName>
        <fullName evidence="13">ATP synthase subunit b</fullName>
    </recommendedName>
    <alternativeName>
        <fullName evidence="13">ATP synthase F(0) sector subunit b</fullName>
    </alternativeName>
    <alternativeName>
        <fullName evidence="13">ATPase subunit I</fullName>
    </alternativeName>
    <alternativeName>
        <fullName evidence="13">F-type ATPase subunit b</fullName>
        <shortName evidence="13">F-ATPase subunit b</shortName>
    </alternativeName>
</protein>
<dbReference type="RefSeq" id="WP_369941652.1">
    <property type="nucleotide sequence ID" value="NZ_JBCLUF010000013.1"/>
</dbReference>
<organism evidence="16 17">
    <name type="scientific">Ligilactobacillus faecis</name>
    <dbReference type="NCBI Taxonomy" id="762833"/>
    <lineage>
        <taxon>Bacteria</taxon>
        <taxon>Bacillati</taxon>
        <taxon>Bacillota</taxon>
        <taxon>Bacilli</taxon>
        <taxon>Lactobacillales</taxon>
        <taxon>Lactobacillaceae</taxon>
        <taxon>Ligilactobacillus</taxon>
    </lineage>
</organism>
<keyword evidence="10 13" id="KW-0066">ATP synthesis</keyword>
<gene>
    <name evidence="13 16" type="primary">atpF</name>
    <name evidence="16" type="ORF">AALT52_04890</name>
</gene>
<reference evidence="16 17" key="1">
    <citation type="submission" date="2024-03" db="EMBL/GenBank/DDBJ databases">
        <title>Mouse gut bacterial collection (mGBC) of GemPharmatech.</title>
        <authorList>
            <person name="He Y."/>
            <person name="Dong L."/>
            <person name="Wu D."/>
            <person name="Gao X."/>
            <person name="Lin Z."/>
        </authorList>
    </citation>
    <scope>NUCLEOTIDE SEQUENCE [LARGE SCALE GENOMIC DNA]</scope>
    <source>
        <strain evidence="16 17">15-30</strain>
    </source>
</reference>
<evidence type="ECO:0000256" key="13">
    <source>
        <dbReference type="HAMAP-Rule" id="MF_01398"/>
    </source>
</evidence>
<dbReference type="InterPro" id="IPR050059">
    <property type="entry name" value="ATP_synthase_B_chain"/>
</dbReference>
<dbReference type="HAMAP" id="MF_01398">
    <property type="entry name" value="ATP_synth_b_bprime"/>
    <property type="match status" value="1"/>
</dbReference>
<comment type="caution">
    <text evidence="16">The sequence shown here is derived from an EMBL/GenBank/DDBJ whole genome shotgun (WGS) entry which is preliminary data.</text>
</comment>
<evidence type="ECO:0000256" key="14">
    <source>
        <dbReference type="RuleBase" id="RU003848"/>
    </source>
</evidence>
<evidence type="ECO:0000256" key="2">
    <source>
        <dbReference type="ARBA" id="ARBA00022448"/>
    </source>
</evidence>
<feature type="coiled-coil region" evidence="15">
    <location>
        <begin position="41"/>
        <end position="78"/>
    </location>
</feature>
<evidence type="ECO:0000256" key="12">
    <source>
        <dbReference type="ARBA" id="ARBA00037847"/>
    </source>
</evidence>
<keyword evidence="8 13" id="KW-0406">Ion transport</keyword>
<comment type="similarity">
    <text evidence="1 13 14">Belongs to the ATPase B chain family.</text>
</comment>
<keyword evidence="17" id="KW-1185">Reference proteome</keyword>
<keyword evidence="3 13" id="KW-1003">Cell membrane</keyword>
<dbReference type="Gene3D" id="6.10.250.1580">
    <property type="match status" value="1"/>
</dbReference>
<evidence type="ECO:0000256" key="9">
    <source>
        <dbReference type="ARBA" id="ARBA00023136"/>
    </source>
</evidence>
<evidence type="ECO:0000256" key="1">
    <source>
        <dbReference type="ARBA" id="ARBA00005513"/>
    </source>
</evidence>
<dbReference type="PANTHER" id="PTHR33445:SF1">
    <property type="entry name" value="ATP SYNTHASE SUBUNIT B"/>
    <property type="match status" value="1"/>
</dbReference>
<keyword evidence="2 13" id="KW-0813">Transport</keyword>
<evidence type="ECO:0000256" key="10">
    <source>
        <dbReference type="ARBA" id="ARBA00023310"/>
    </source>
</evidence>
<dbReference type="NCBIfam" id="TIGR01144">
    <property type="entry name" value="ATP_synt_b"/>
    <property type="match status" value="1"/>
</dbReference>
<dbReference type="InterPro" id="IPR005864">
    <property type="entry name" value="ATP_synth_F0_bsu_bac"/>
</dbReference>
<dbReference type="Pfam" id="PF00430">
    <property type="entry name" value="ATP-synt_B"/>
    <property type="match status" value="1"/>
</dbReference>
<comment type="subcellular location">
    <subcellularLocation>
        <location evidence="13">Cell membrane</location>
        <topology evidence="13">Single-pass membrane protein</topology>
    </subcellularLocation>
    <subcellularLocation>
        <location evidence="12">Endomembrane system</location>
        <topology evidence="12">Single-pass membrane protein</topology>
    </subcellularLocation>
</comment>
<feature type="transmembrane region" description="Helical" evidence="13">
    <location>
        <begin position="18"/>
        <end position="37"/>
    </location>
</feature>
<comment type="function">
    <text evidence="13">Component of the F(0) channel, it forms part of the peripheral stalk, linking F(1) to F(0).</text>
</comment>
<dbReference type="CDD" id="cd06503">
    <property type="entry name" value="ATP-synt_Fo_b"/>
    <property type="match status" value="1"/>
</dbReference>
<dbReference type="PANTHER" id="PTHR33445">
    <property type="entry name" value="ATP SYNTHASE SUBUNIT B', CHLOROPLASTIC"/>
    <property type="match status" value="1"/>
</dbReference>
<dbReference type="EMBL" id="JBCLUF010000013">
    <property type="protein sequence ID" value="MEY8662227.1"/>
    <property type="molecule type" value="Genomic_DNA"/>
</dbReference>
<dbReference type="InterPro" id="IPR002146">
    <property type="entry name" value="ATP_synth_b/b'su_bac/chlpt"/>
</dbReference>
<sequence length="174" mass="19081">MDSALLSAAEGGVQWGDFLFYLVTFIILIALIKHFAWGPVTEMMEKRAEKIANDIDSAEDARKKAEELAAKRESALKDSHVEASKIIDRAKQNGEQQKANIVSAAQAEVDTLKQNAKKDIAQEREEALANVKNDVAALSVEIASKIIQKELDAKDQEALVDSYIEGLGKQNGIK</sequence>
<evidence type="ECO:0000256" key="11">
    <source>
        <dbReference type="ARBA" id="ARBA00025198"/>
    </source>
</evidence>
<proteinExistence type="inferred from homology"/>
<feature type="coiled-coil region" evidence="15">
    <location>
        <begin position="102"/>
        <end position="141"/>
    </location>
</feature>
<evidence type="ECO:0000256" key="15">
    <source>
        <dbReference type="SAM" id="Coils"/>
    </source>
</evidence>
<accession>A0ABV4DP25</accession>
<evidence type="ECO:0000256" key="7">
    <source>
        <dbReference type="ARBA" id="ARBA00022989"/>
    </source>
</evidence>
<name>A0ABV4DP25_9LACO</name>
<comment type="subunit">
    <text evidence="13">F-type ATPases have 2 components, F(1) - the catalytic core - and F(0) - the membrane proton channel. F(1) has five subunits: alpha(3), beta(3), gamma(1), delta(1), epsilon(1). F(0) has three main subunits: a(1), b(2) and c(10-14). The alpha and beta chains form an alternating ring which encloses part of the gamma chain. F(1) is attached to F(0) by a central stalk formed by the gamma and epsilon chains, while a peripheral stalk is formed by the delta and b chains.</text>
</comment>
<dbReference type="InterPro" id="IPR028987">
    <property type="entry name" value="ATP_synth_B-like_membr_sf"/>
</dbReference>
<keyword evidence="6 13" id="KW-0375">Hydrogen ion transport</keyword>